<dbReference type="Pfam" id="PF13472">
    <property type="entry name" value="Lipase_GDSL_2"/>
    <property type="match status" value="1"/>
</dbReference>
<comment type="caution">
    <text evidence="3">The sequence shown here is derived from an EMBL/GenBank/DDBJ whole genome shotgun (WGS) entry which is preliminary data.</text>
</comment>
<protein>
    <submittedName>
        <fullName evidence="3">Acyl-CoA thioesterase-1</fullName>
    </submittedName>
</protein>
<proteinExistence type="predicted"/>
<dbReference type="Gene3D" id="3.40.50.1110">
    <property type="entry name" value="SGNH hydrolase"/>
    <property type="match status" value="1"/>
</dbReference>
<name>A0A2T5V5T5_9HYPH</name>
<dbReference type="PANTHER" id="PTHR30383">
    <property type="entry name" value="THIOESTERASE 1/PROTEASE 1/LYSOPHOSPHOLIPASE L1"/>
    <property type="match status" value="1"/>
</dbReference>
<evidence type="ECO:0000313" key="4">
    <source>
        <dbReference type="Proteomes" id="UP000244081"/>
    </source>
</evidence>
<dbReference type="Proteomes" id="UP000244081">
    <property type="component" value="Unassembled WGS sequence"/>
</dbReference>
<dbReference type="SUPFAM" id="SSF52266">
    <property type="entry name" value="SGNH hydrolase"/>
    <property type="match status" value="1"/>
</dbReference>
<feature type="domain" description="SGNH hydrolase-type esterase" evidence="2">
    <location>
        <begin position="31"/>
        <end position="191"/>
    </location>
</feature>
<dbReference type="AlphaFoldDB" id="A0A2T5V5T5"/>
<dbReference type="InterPro" id="IPR051532">
    <property type="entry name" value="Ester_Hydrolysis_Enzymes"/>
</dbReference>
<evidence type="ECO:0000259" key="2">
    <source>
        <dbReference type="Pfam" id="PF13472"/>
    </source>
</evidence>
<dbReference type="InterPro" id="IPR013830">
    <property type="entry name" value="SGNH_hydro"/>
</dbReference>
<dbReference type="CDD" id="cd01822">
    <property type="entry name" value="Lysophospholipase_L1_like"/>
    <property type="match status" value="1"/>
</dbReference>
<evidence type="ECO:0000313" key="3">
    <source>
        <dbReference type="EMBL" id="PTW59086.1"/>
    </source>
</evidence>
<keyword evidence="1" id="KW-0732">Signal</keyword>
<sequence length="215" mass="22435">MRFLALMISSLLVTCGLAIPQAGARQITIVALGDSLTAGYGLDPGEGFPDQLQRALKAKGHDVNVIDAGVSGDTTSGGLARLDWSVGEKADAVILELGANDALRGVAPEETRKNLSAMLEKLKARGLPVLLAGMLAPPNMGPEYGRAFNTIYPDLARKYGVRLYPFFLDGVAGDPALNLGDGMHPTEAGVAVIVKRILPDVEALLADASTAKKGD</sequence>
<organism evidence="3 4">
    <name type="scientific">Breoghania corrubedonensis</name>
    <dbReference type="NCBI Taxonomy" id="665038"/>
    <lineage>
        <taxon>Bacteria</taxon>
        <taxon>Pseudomonadati</taxon>
        <taxon>Pseudomonadota</taxon>
        <taxon>Alphaproteobacteria</taxon>
        <taxon>Hyphomicrobiales</taxon>
        <taxon>Stappiaceae</taxon>
        <taxon>Breoghania</taxon>
    </lineage>
</organism>
<keyword evidence="4" id="KW-1185">Reference proteome</keyword>
<dbReference type="PANTHER" id="PTHR30383:SF24">
    <property type="entry name" value="THIOESTERASE 1_PROTEASE 1_LYSOPHOSPHOLIPASE L1"/>
    <property type="match status" value="1"/>
</dbReference>
<gene>
    <name evidence="3" type="ORF">C8N35_108123</name>
</gene>
<feature type="chain" id="PRO_5015780124" evidence="1">
    <location>
        <begin position="25"/>
        <end position="215"/>
    </location>
</feature>
<evidence type="ECO:0000256" key="1">
    <source>
        <dbReference type="SAM" id="SignalP"/>
    </source>
</evidence>
<dbReference type="InterPro" id="IPR036514">
    <property type="entry name" value="SGNH_hydro_sf"/>
</dbReference>
<dbReference type="RefSeq" id="WP_170122157.1">
    <property type="nucleotide sequence ID" value="NZ_QAYG01000008.1"/>
</dbReference>
<accession>A0A2T5V5T5</accession>
<dbReference type="GO" id="GO:0004622">
    <property type="term" value="F:phosphatidylcholine lysophospholipase activity"/>
    <property type="evidence" value="ECO:0007669"/>
    <property type="project" value="TreeGrafter"/>
</dbReference>
<dbReference type="EMBL" id="QAYG01000008">
    <property type="protein sequence ID" value="PTW59086.1"/>
    <property type="molecule type" value="Genomic_DNA"/>
</dbReference>
<feature type="signal peptide" evidence="1">
    <location>
        <begin position="1"/>
        <end position="24"/>
    </location>
</feature>
<reference evidence="3 4" key="1">
    <citation type="submission" date="2018-04" db="EMBL/GenBank/DDBJ databases">
        <title>Genomic Encyclopedia of Archaeal and Bacterial Type Strains, Phase II (KMG-II): from individual species to whole genera.</title>
        <authorList>
            <person name="Goeker M."/>
        </authorList>
    </citation>
    <scope>NUCLEOTIDE SEQUENCE [LARGE SCALE GENOMIC DNA]</scope>
    <source>
        <strain evidence="3 4">DSM 23382</strain>
    </source>
</reference>